<protein>
    <submittedName>
        <fullName evidence="1">Uncharacterized protein</fullName>
    </submittedName>
</protein>
<dbReference type="EMBL" id="JACVVK020000177">
    <property type="protein sequence ID" value="KAK7486570.1"/>
    <property type="molecule type" value="Genomic_DNA"/>
</dbReference>
<evidence type="ECO:0000313" key="1">
    <source>
        <dbReference type="EMBL" id="KAK7486570.1"/>
    </source>
</evidence>
<dbReference type="Proteomes" id="UP001519460">
    <property type="component" value="Unassembled WGS sequence"/>
</dbReference>
<keyword evidence="3" id="KW-1185">Reference proteome</keyword>
<reference evidence="1" key="1">
    <citation type="submission" date="2020-09" db="EMBL/GenBank/DDBJ databases">
        <authorList>
            <person name="Won Y."/>
        </authorList>
    </citation>
    <scope>NUCLEOTIDE SEQUENCE</scope>
    <source>
        <strain evidence="1">Wonlab-2016</strain>
        <tissue evidence="1">Foot muscle</tissue>
    </source>
</reference>
<dbReference type="AlphaFoldDB" id="A0ABD0KHA0"/>
<reference evidence="1" key="3">
    <citation type="submission" date="2023-01" db="EMBL/GenBank/DDBJ databases">
        <authorList>
            <person name="Patra A."/>
        </authorList>
    </citation>
    <scope>NUCLEOTIDE SEQUENCE</scope>
    <source>
        <strain evidence="1">Wonlab-2016</strain>
        <tissue evidence="1">Foot muscle</tissue>
    </source>
</reference>
<gene>
    <name evidence="2" type="ORF">BaRGS_00015089</name>
    <name evidence="1" type="ORF">BaRGS_00022236</name>
</gene>
<evidence type="ECO:0000313" key="2">
    <source>
        <dbReference type="EMBL" id="KAK7493577.1"/>
    </source>
</evidence>
<sequence>MDHRVQQIQEVRKTIKCGNAGTYLRIFSRIRQFSAAESIATMETLFKGNNQGSISAVFAALSKHHLAYFYYYEDSVPSWSTHRLVDYMYIDCYTHLCNLMTTKVNFLAYVAAGSSQ</sequence>
<name>A0ABD0KHA0_9CAEN</name>
<comment type="caution">
    <text evidence="1">The sequence shown here is derived from an EMBL/GenBank/DDBJ whole genome shotgun (WGS) entry which is preliminary data.</text>
</comment>
<reference evidence="1 3" key="2">
    <citation type="journal article" date="2023" name="Sci. Data">
        <title>Genome assembly of the Korean intertidal mud-creeper Batillaria attramentaria.</title>
        <authorList>
            <person name="Patra A.K."/>
            <person name="Ho P.T."/>
            <person name="Jun S."/>
            <person name="Lee S.J."/>
            <person name="Kim Y."/>
            <person name="Won Y.J."/>
        </authorList>
    </citation>
    <scope>NUCLEOTIDE SEQUENCE [LARGE SCALE GENOMIC DNA]</scope>
    <source>
        <strain evidence="1">Wonlab-2016</strain>
    </source>
</reference>
<evidence type="ECO:0000313" key="3">
    <source>
        <dbReference type="Proteomes" id="UP001519460"/>
    </source>
</evidence>
<dbReference type="EMBL" id="JACVVK020000091">
    <property type="protein sequence ID" value="KAK7493577.1"/>
    <property type="molecule type" value="Genomic_DNA"/>
</dbReference>
<accession>A0ABD0KHA0</accession>
<organism evidence="1 3">
    <name type="scientific">Batillaria attramentaria</name>
    <dbReference type="NCBI Taxonomy" id="370345"/>
    <lineage>
        <taxon>Eukaryota</taxon>
        <taxon>Metazoa</taxon>
        <taxon>Spiralia</taxon>
        <taxon>Lophotrochozoa</taxon>
        <taxon>Mollusca</taxon>
        <taxon>Gastropoda</taxon>
        <taxon>Caenogastropoda</taxon>
        <taxon>Sorbeoconcha</taxon>
        <taxon>Cerithioidea</taxon>
        <taxon>Batillariidae</taxon>
        <taxon>Batillaria</taxon>
    </lineage>
</organism>
<proteinExistence type="predicted"/>